<evidence type="ECO:0000259" key="2">
    <source>
        <dbReference type="PROSITE" id="PS50106"/>
    </source>
</evidence>
<dbReference type="AlphaFoldDB" id="A0AAD2GBB5"/>
<evidence type="ECO:0000313" key="3">
    <source>
        <dbReference type="EMBL" id="CAJ1968425.1"/>
    </source>
</evidence>
<feature type="domain" description="PDZ" evidence="2">
    <location>
        <begin position="14"/>
        <end position="78"/>
    </location>
</feature>
<gene>
    <name evidence="3" type="ORF">CYCCA115_LOCUS23233</name>
</gene>
<evidence type="ECO:0000313" key="4">
    <source>
        <dbReference type="Proteomes" id="UP001295423"/>
    </source>
</evidence>
<dbReference type="EMBL" id="CAKOGP040002380">
    <property type="protein sequence ID" value="CAJ1968425.1"/>
    <property type="molecule type" value="Genomic_DNA"/>
</dbReference>
<dbReference type="SUPFAM" id="SSF50156">
    <property type="entry name" value="PDZ domain-like"/>
    <property type="match status" value="1"/>
</dbReference>
<dbReference type="PROSITE" id="PS50106">
    <property type="entry name" value="PDZ"/>
    <property type="match status" value="1"/>
</dbReference>
<accession>A0AAD2GBB5</accession>
<feature type="region of interest" description="Disordered" evidence="1">
    <location>
        <begin position="93"/>
        <end position="121"/>
    </location>
</feature>
<keyword evidence="4" id="KW-1185">Reference proteome</keyword>
<evidence type="ECO:0000256" key="1">
    <source>
        <dbReference type="SAM" id="MobiDB-lite"/>
    </source>
</evidence>
<name>A0AAD2GBB5_9STRA</name>
<sequence length="263" mass="29340">MVKEYEPGATIVGVVQWKPRAPQHGLGLEVRHGRIYVSRLGGAFAANPINPVRVGDQLMEVEGTSVTQFRGVKAIRRSIESTFKENKRLSITVYRPDPEDTSDSTDSSYVPESSDDEDGPKVIDGIVVGETYQVRKLPAMKELNGSLVRVMGRDDVLDHQLLVEILEVRNIADSPKIGTFITAAPGKLFKITKPGIRMRLRNLKGEEAMYNGCSVMVVENTNKQKARWLVKNPVEFKEDGSRGKKHKVELEVFGKNLEHEDGQ</sequence>
<proteinExistence type="predicted"/>
<dbReference type="Proteomes" id="UP001295423">
    <property type="component" value="Unassembled WGS sequence"/>
</dbReference>
<dbReference type="InterPro" id="IPR001478">
    <property type="entry name" value="PDZ"/>
</dbReference>
<comment type="caution">
    <text evidence="3">The sequence shown here is derived from an EMBL/GenBank/DDBJ whole genome shotgun (WGS) entry which is preliminary data.</text>
</comment>
<organism evidence="3 4">
    <name type="scientific">Cylindrotheca closterium</name>
    <dbReference type="NCBI Taxonomy" id="2856"/>
    <lineage>
        <taxon>Eukaryota</taxon>
        <taxon>Sar</taxon>
        <taxon>Stramenopiles</taxon>
        <taxon>Ochrophyta</taxon>
        <taxon>Bacillariophyta</taxon>
        <taxon>Bacillariophyceae</taxon>
        <taxon>Bacillariophycidae</taxon>
        <taxon>Bacillariales</taxon>
        <taxon>Bacillariaceae</taxon>
        <taxon>Cylindrotheca</taxon>
    </lineage>
</organism>
<protein>
    <recommendedName>
        <fullName evidence="2">PDZ domain-containing protein</fullName>
    </recommendedName>
</protein>
<dbReference type="InterPro" id="IPR036034">
    <property type="entry name" value="PDZ_sf"/>
</dbReference>
<reference evidence="3" key="1">
    <citation type="submission" date="2023-08" db="EMBL/GenBank/DDBJ databases">
        <authorList>
            <person name="Audoor S."/>
            <person name="Bilcke G."/>
        </authorList>
    </citation>
    <scope>NUCLEOTIDE SEQUENCE</scope>
</reference>
<dbReference type="Gene3D" id="2.30.42.10">
    <property type="match status" value="1"/>
</dbReference>